<comment type="caution">
    <text evidence="2">The sequence shown here is derived from an EMBL/GenBank/DDBJ whole genome shotgun (WGS) entry which is preliminary data.</text>
</comment>
<dbReference type="InterPro" id="IPR036291">
    <property type="entry name" value="NAD(P)-bd_dom_sf"/>
</dbReference>
<dbReference type="AlphaFoldDB" id="A0A316HT09"/>
<sequence>MKILVTGGTGTLGKHVVPSLRSAGAHVTTLSRHGDIACDLLAGDVPPVEADVVVHLAGGQKGDDLATRNLLAACAGVRHLVYISVIGADTVPLAWLRTKLACEKAIALSGIPFTILRAAQFHDLTLTMVRGLAKLPIVPVPGLRLQPVDVRDVAGRIVELALGSPAGHGPDLAGPAVFELRQLVRDYLDTAGKRRLTVPVRLPGKAGKAYRGGQNLTLDGDRGTRTWEEFVAGAAR</sequence>
<accession>A0A316HT09</accession>
<dbReference type="InterPro" id="IPR016040">
    <property type="entry name" value="NAD(P)-bd_dom"/>
</dbReference>
<gene>
    <name evidence="2" type="ORF">C8D88_112301</name>
</gene>
<dbReference type="Gene3D" id="3.40.50.720">
    <property type="entry name" value="NAD(P)-binding Rossmann-like Domain"/>
    <property type="match status" value="1"/>
</dbReference>
<dbReference type="Proteomes" id="UP000246005">
    <property type="component" value="Unassembled WGS sequence"/>
</dbReference>
<organism evidence="2 3">
    <name type="scientific">Lentzea atacamensis</name>
    <dbReference type="NCBI Taxonomy" id="531938"/>
    <lineage>
        <taxon>Bacteria</taxon>
        <taxon>Bacillati</taxon>
        <taxon>Actinomycetota</taxon>
        <taxon>Actinomycetes</taxon>
        <taxon>Pseudonocardiales</taxon>
        <taxon>Pseudonocardiaceae</taxon>
        <taxon>Lentzea</taxon>
    </lineage>
</organism>
<proteinExistence type="predicted"/>
<feature type="domain" description="NAD(P)-binding" evidence="1">
    <location>
        <begin position="7"/>
        <end position="124"/>
    </location>
</feature>
<evidence type="ECO:0000313" key="2">
    <source>
        <dbReference type="EMBL" id="PWK83049.1"/>
    </source>
</evidence>
<dbReference type="GO" id="GO:0044877">
    <property type="term" value="F:protein-containing complex binding"/>
    <property type="evidence" value="ECO:0007669"/>
    <property type="project" value="TreeGrafter"/>
</dbReference>
<dbReference type="SUPFAM" id="SSF51735">
    <property type="entry name" value="NAD(P)-binding Rossmann-fold domains"/>
    <property type="match status" value="1"/>
</dbReference>
<dbReference type="PANTHER" id="PTHR12126">
    <property type="entry name" value="NADH-UBIQUINONE OXIDOREDUCTASE 39 KDA SUBUNIT-RELATED"/>
    <property type="match status" value="1"/>
</dbReference>
<evidence type="ECO:0000259" key="1">
    <source>
        <dbReference type="Pfam" id="PF13460"/>
    </source>
</evidence>
<name>A0A316HT09_9PSEU</name>
<dbReference type="EMBL" id="QGHB01000012">
    <property type="protein sequence ID" value="PWK83049.1"/>
    <property type="molecule type" value="Genomic_DNA"/>
</dbReference>
<dbReference type="RefSeq" id="WP_109640354.1">
    <property type="nucleotide sequence ID" value="NZ_QGHB01000012.1"/>
</dbReference>
<evidence type="ECO:0000313" key="3">
    <source>
        <dbReference type="Proteomes" id="UP000246005"/>
    </source>
</evidence>
<dbReference type="InterPro" id="IPR051207">
    <property type="entry name" value="ComplexI_NDUFA9_subunit"/>
</dbReference>
<reference evidence="2 3" key="1">
    <citation type="submission" date="2018-05" db="EMBL/GenBank/DDBJ databases">
        <title>Genomic Encyclopedia of Type Strains, Phase IV (KMG-IV): sequencing the most valuable type-strain genomes for metagenomic binning, comparative biology and taxonomic classification.</title>
        <authorList>
            <person name="Goeker M."/>
        </authorList>
    </citation>
    <scope>NUCLEOTIDE SEQUENCE [LARGE SCALE GENOMIC DNA]</scope>
    <source>
        <strain evidence="2 3">DSM 45480</strain>
    </source>
</reference>
<dbReference type="PANTHER" id="PTHR12126:SF11">
    <property type="entry name" value="NADH DEHYDROGENASE [UBIQUINONE] 1 ALPHA SUBCOMPLEX SUBUNIT 9, MITOCHONDRIAL"/>
    <property type="match status" value="1"/>
</dbReference>
<protein>
    <submittedName>
        <fullName evidence="2">Uncharacterized protein YbjT (DUF2867 family)</fullName>
    </submittedName>
</protein>
<dbReference type="Pfam" id="PF13460">
    <property type="entry name" value="NAD_binding_10"/>
    <property type="match status" value="1"/>
</dbReference>